<dbReference type="STRING" id="1679444.PYTT_2419"/>
<evidence type="ECO:0000313" key="3">
    <source>
        <dbReference type="Proteomes" id="UP000176204"/>
    </source>
</evidence>
<dbReference type="EMBL" id="LT629973">
    <property type="protein sequence ID" value="SEH99675.1"/>
    <property type="molecule type" value="Genomic_DNA"/>
</dbReference>
<keyword evidence="3" id="KW-1185">Reference proteome</keyword>
<organism evidence="2 3">
    <name type="scientific">Akkermansia glycaniphila</name>
    <dbReference type="NCBI Taxonomy" id="1679444"/>
    <lineage>
        <taxon>Bacteria</taxon>
        <taxon>Pseudomonadati</taxon>
        <taxon>Verrucomicrobiota</taxon>
        <taxon>Verrucomicrobiia</taxon>
        <taxon>Verrucomicrobiales</taxon>
        <taxon>Akkermansiaceae</taxon>
        <taxon>Akkermansia</taxon>
    </lineage>
</organism>
<feature type="region of interest" description="Disordered" evidence="1">
    <location>
        <begin position="49"/>
        <end position="114"/>
    </location>
</feature>
<evidence type="ECO:0000256" key="1">
    <source>
        <dbReference type="SAM" id="MobiDB-lite"/>
    </source>
</evidence>
<gene>
    <name evidence="2" type="ORF">PYTT_2419</name>
</gene>
<dbReference type="RefSeq" id="WP_067777581.1">
    <property type="nucleotide sequence ID" value="NZ_LIGX01000040.1"/>
</dbReference>
<sequence length="170" mass="18681">MNNTYEIKDDGAIFFDGKKIGVNSEVGVDFVSVQARNKHAAGLAEWMAARSSGDDGGGSLLPDLPGLSGENKPEESKEGGAPDEKPEKPEKKEEGGVLPDEKMPEGEDEVDGPPPRDELCMNFNAAWLRWDFEHLPEAKFMLKWERYAEGNPANFAVFKSAAKIEFCYGL</sequence>
<proteinExistence type="predicted"/>
<dbReference type="Proteomes" id="UP000176204">
    <property type="component" value="Chromosome I"/>
</dbReference>
<feature type="compositionally biased region" description="Low complexity" evidence="1">
    <location>
        <begin position="60"/>
        <end position="69"/>
    </location>
</feature>
<name>A0A1C7P9J6_9BACT</name>
<dbReference type="KEGG" id="agl:PYTT_2419"/>
<protein>
    <submittedName>
        <fullName evidence="2">Uncharacterized protein</fullName>
    </submittedName>
</protein>
<reference evidence="3" key="1">
    <citation type="submission" date="2016-09" db="EMBL/GenBank/DDBJ databases">
        <authorList>
            <person name="Koehorst J."/>
        </authorList>
    </citation>
    <scope>NUCLEOTIDE SEQUENCE [LARGE SCALE GENOMIC DNA]</scope>
</reference>
<accession>A0A1C7P9J6</accession>
<feature type="compositionally biased region" description="Basic and acidic residues" evidence="1">
    <location>
        <begin position="71"/>
        <end position="105"/>
    </location>
</feature>
<dbReference type="AlphaFoldDB" id="A0A1C7P9J6"/>
<evidence type="ECO:0000313" key="2">
    <source>
        <dbReference type="EMBL" id="SEH99675.1"/>
    </source>
</evidence>